<reference evidence="1" key="1">
    <citation type="journal article" date="2014" name="Front. Microbiol.">
        <title>High frequency of phylogenetically diverse reductive dehalogenase-homologous genes in deep subseafloor sedimentary metagenomes.</title>
        <authorList>
            <person name="Kawai M."/>
            <person name="Futagami T."/>
            <person name="Toyoda A."/>
            <person name="Takaki Y."/>
            <person name="Nishi S."/>
            <person name="Hori S."/>
            <person name="Arai W."/>
            <person name="Tsubouchi T."/>
            <person name="Morono Y."/>
            <person name="Uchiyama I."/>
            <person name="Ito T."/>
            <person name="Fujiyama A."/>
            <person name="Inagaki F."/>
            <person name="Takami H."/>
        </authorList>
    </citation>
    <scope>NUCLEOTIDE SEQUENCE</scope>
    <source>
        <strain evidence="1">Expedition CK06-06</strain>
    </source>
</reference>
<sequence>MVPITGGKVQTDVPAELRIGCASTATREQDGESSNKGYASHSVPDRTMYIWHRIKLLTSQS</sequence>
<gene>
    <name evidence="1" type="ORF">S01H1_01652</name>
</gene>
<proteinExistence type="predicted"/>
<accession>X0T0Y4</accession>
<organism evidence="1">
    <name type="scientific">marine sediment metagenome</name>
    <dbReference type="NCBI Taxonomy" id="412755"/>
    <lineage>
        <taxon>unclassified sequences</taxon>
        <taxon>metagenomes</taxon>
        <taxon>ecological metagenomes</taxon>
    </lineage>
</organism>
<comment type="caution">
    <text evidence="1">The sequence shown here is derived from an EMBL/GenBank/DDBJ whole genome shotgun (WGS) entry which is preliminary data.</text>
</comment>
<dbReference type="AlphaFoldDB" id="X0T0Y4"/>
<feature type="non-terminal residue" evidence="1">
    <location>
        <position position="61"/>
    </location>
</feature>
<protein>
    <submittedName>
        <fullName evidence="1">Uncharacterized protein</fullName>
    </submittedName>
</protein>
<dbReference type="EMBL" id="BARS01000735">
    <property type="protein sequence ID" value="GAF81842.1"/>
    <property type="molecule type" value="Genomic_DNA"/>
</dbReference>
<evidence type="ECO:0000313" key="1">
    <source>
        <dbReference type="EMBL" id="GAF81842.1"/>
    </source>
</evidence>
<name>X0T0Y4_9ZZZZ</name>